<dbReference type="Proteomes" id="UP001283361">
    <property type="component" value="Unassembled WGS sequence"/>
</dbReference>
<comment type="caution">
    <text evidence="1">The sequence shown here is derived from an EMBL/GenBank/DDBJ whole genome shotgun (WGS) entry which is preliminary data.</text>
</comment>
<sequence>MRQYKNKLSSGLAFSWSAPVVQTPGHLSGSLLAVQLSCNTKSATCFASFPSFDTLQSFSFTASISDKSFLFQQIPTRPLALTFRLQATDRPPGV</sequence>
<protein>
    <submittedName>
        <fullName evidence="1">Uncharacterized protein</fullName>
    </submittedName>
</protein>
<organism evidence="1 2">
    <name type="scientific">Elysia crispata</name>
    <name type="common">lettuce slug</name>
    <dbReference type="NCBI Taxonomy" id="231223"/>
    <lineage>
        <taxon>Eukaryota</taxon>
        <taxon>Metazoa</taxon>
        <taxon>Spiralia</taxon>
        <taxon>Lophotrochozoa</taxon>
        <taxon>Mollusca</taxon>
        <taxon>Gastropoda</taxon>
        <taxon>Heterobranchia</taxon>
        <taxon>Euthyneura</taxon>
        <taxon>Panpulmonata</taxon>
        <taxon>Sacoglossa</taxon>
        <taxon>Placobranchoidea</taxon>
        <taxon>Plakobranchidae</taxon>
        <taxon>Elysia</taxon>
    </lineage>
</organism>
<gene>
    <name evidence="1" type="ORF">RRG08_030551</name>
</gene>
<evidence type="ECO:0000313" key="2">
    <source>
        <dbReference type="Proteomes" id="UP001283361"/>
    </source>
</evidence>
<accession>A0AAE0ZNK5</accession>
<evidence type="ECO:0000313" key="1">
    <source>
        <dbReference type="EMBL" id="KAK3771762.1"/>
    </source>
</evidence>
<dbReference type="AlphaFoldDB" id="A0AAE0ZNK5"/>
<reference evidence="1" key="1">
    <citation type="journal article" date="2023" name="G3 (Bethesda)">
        <title>A reference genome for the long-term kleptoplast-retaining sea slug Elysia crispata morphotype clarki.</title>
        <authorList>
            <person name="Eastman K.E."/>
            <person name="Pendleton A.L."/>
            <person name="Shaikh M.A."/>
            <person name="Suttiyut T."/>
            <person name="Ogas R."/>
            <person name="Tomko P."/>
            <person name="Gavelis G."/>
            <person name="Widhalm J.R."/>
            <person name="Wisecaver J.H."/>
        </authorList>
    </citation>
    <scope>NUCLEOTIDE SEQUENCE</scope>
    <source>
        <strain evidence="1">ECLA1</strain>
    </source>
</reference>
<keyword evidence="2" id="KW-1185">Reference proteome</keyword>
<dbReference type="EMBL" id="JAWDGP010003683">
    <property type="protein sequence ID" value="KAK3771762.1"/>
    <property type="molecule type" value="Genomic_DNA"/>
</dbReference>
<name>A0AAE0ZNK5_9GAST</name>
<proteinExistence type="predicted"/>